<dbReference type="EC" id="3.2.1.51" evidence="2"/>
<dbReference type="InterPro" id="IPR017853">
    <property type="entry name" value="GH"/>
</dbReference>
<dbReference type="Gene3D" id="2.60.120.260">
    <property type="entry name" value="Galactose-binding domain-like"/>
    <property type="match status" value="1"/>
</dbReference>
<dbReference type="GO" id="GO:0016139">
    <property type="term" value="P:glycoside catabolic process"/>
    <property type="evidence" value="ECO:0007669"/>
    <property type="project" value="TreeGrafter"/>
</dbReference>
<accession>A0A563EES6</accession>
<dbReference type="PANTHER" id="PTHR10030">
    <property type="entry name" value="ALPHA-L-FUCOSIDASE"/>
    <property type="match status" value="1"/>
</dbReference>
<dbReference type="PANTHER" id="PTHR10030:SF37">
    <property type="entry name" value="ALPHA-L-FUCOSIDASE-RELATED"/>
    <property type="match status" value="1"/>
</dbReference>
<dbReference type="InterPro" id="IPR008979">
    <property type="entry name" value="Galactose-bd-like_sf"/>
</dbReference>
<name>A0A563EES6_9PSEU</name>
<evidence type="ECO:0000259" key="6">
    <source>
        <dbReference type="PROSITE" id="PS50022"/>
    </source>
</evidence>
<dbReference type="Gene3D" id="3.20.20.80">
    <property type="entry name" value="Glycosidases"/>
    <property type="match status" value="1"/>
</dbReference>
<comment type="caution">
    <text evidence="7">The sequence shown here is derived from an EMBL/GenBank/DDBJ whole genome shotgun (WGS) entry which is preliminary data.</text>
</comment>
<dbReference type="Pfam" id="PF00754">
    <property type="entry name" value="F5_F8_type_C"/>
    <property type="match status" value="1"/>
</dbReference>
<dbReference type="GO" id="GO:0006004">
    <property type="term" value="P:fucose metabolic process"/>
    <property type="evidence" value="ECO:0007669"/>
    <property type="project" value="TreeGrafter"/>
</dbReference>
<evidence type="ECO:0000256" key="1">
    <source>
        <dbReference type="ARBA" id="ARBA00007951"/>
    </source>
</evidence>
<dbReference type="PROSITE" id="PS50022">
    <property type="entry name" value="FA58C_3"/>
    <property type="match status" value="1"/>
</dbReference>
<keyword evidence="3" id="KW-0732">Signal</keyword>
<organism evidence="7 8">
    <name type="scientific">Lentzea tibetensis</name>
    <dbReference type="NCBI Taxonomy" id="2591470"/>
    <lineage>
        <taxon>Bacteria</taxon>
        <taxon>Bacillati</taxon>
        <taxon>Actinomycetota</taxon>
        <taxon>Actinomycetes</taxon>
        <taxon>Pseudonocardiales</taxon>
        <taxon>Pseudonocardiaceae</taxon>
        <taxon>Lentzea</taxon>
    </lineage>
</organism>
<reference evidence="7 8" key="1">
    <citation type="submission" date="2019-07" db="EMBL/GenBank/DDBJ databases">
        <title>Lentzea xizangensis sp. nov., isolated from Qinghai-Tibetan Plateau Soils.</title>
        <authorList>
            <person name="Huang J."/>
        </authorList>
    </citation>
    <scope>NUCLEOTIDE SEQUENCE [LARGE SCALE GENOMIC DNA]</scope>
    <source>
        <strain evidence="7 8">FXJ1.1311</strain>
    </source>
</reference>
<proteinExistence type="inferred from homology"/>
<dbReference type="GO" id="GO:0005764">
    <property type="term" value="C:lysosome"/>
    <property type="evidence" value="ECO:0007669"/>
    <property type="project" value="TreeGrafter"/>
</dbReference>
<dbReference type="SMART" id="SM00812">
    <property type="entry name" value="Alpha_L_fucos"/>
    <property type="match status" value="1"/>
</dbReference>
<dbReference type="Proteomes" id="UP000316639">
    <property type="component" value="Unassembled WGS sequence"/>
</dbReference>
<feature type="domain" description="F5/8 type C" evidence="6">
    <location>
        <begin position="490"/>
        <end position="640"/>
    </location>
</feature>
<dbReference type="SUPFAM" id="SSF49785">
    <property type="entry name" value="Galactose-binding domain-like"/>
    <property type="match status" value="1"/>
</dbReference>
<evidence type="ECO:0000256" key="4">
    <source>
        <dbReference type="ARBA" id="ARBA00022801"/>
    </source>
</evidence>
<dbReference type="EMBL" id="VOBR01000060">
    <property type="protein sequence ID" value="TWP43647.1"/>
    <property type="molecule type" value="Genomic_DNA"/>
</dbReference>
<sequence>MIGARHRTSRPGLIRCRPSPMRSDAMKTRRLLGTALAVLLAATFTPPVEAEQATQHGSWFNTAGIGWFPHWGLGTGRPEDRVENSAYVYRNAEEFERATEQAGWSADRMVDVAKRMRAGYISISSLHSRLGYLKIWPSGVPGSVATKRDFLGELVTAADKAGIKVVVYITGDPLWWNDNRDDQSAPPPKWLPYGDTGWLDVRGYQAFKNDPSIDIRKRVDWKRHYARDVVDEIITRYPKVGGFWFDGWGGDANNAEGKAAIELFQHIHERLPGAVNIKNNGGGVTVPGEDVAAMEDCQSCLHRKEPDYDLPSQFPRGPYQYENAFETLGWWQRHADTGPWTPQQNAFHLKKPITSIANTWVPNWGIGNDMSGGLPPAGEALVAQMDRFMSWADESMIGVRGGGYAEGGFDPGYWNDGSYGVTTMKPDGRTHYLHVLTPPSGKQLVVPDAGYDVTGVRDLKTGKRLHFTRYGGKLRITVPSWDAAVNEASTVLKVTTLKRTRVLPTKGWTATATAVDGTNVPANAVDGDYATRYRGLGERNDLTVDMQRKRVISGLRVVQPESSRIAVLNEGEKIQSTRIKDYVLSVSADGQRWRDVASGQLANQRGSQTITFGPAFARYARLTVGSVHNGATNRMEVVDVRAISPW</sequence>
<keyword evidence="8" id="KW-1185">Reference proteome</keyword>
<dbReference type="OrthoDB" id="3196343at2"/>
<protein>
    <recommendedName>
        <fullName evidence="2">alpha-L-fucosidase</fullName>
        <ecNumber evidence="2">3.2.1.51</ecNumber>
    </recommendedName>
</protein>
<dbReference type="InterPro" id="IPR000933">
    <property type="entry name" value="Glyco_hydro_29"/>
</dbReference>
<dbReference type="AlphaFoldDB" id="A0A563EES6"/>
<evidence type="ECO:0000256" key="2">
    <source>
        <dbReference type="ARBA" id="ARBA00012662"/>
    </source>
</evidence>
<keyword evidence="5" id="KW-0326">Glycosidase</keyword>
<evidence type="ECO:0000256" key="3">
    <source>
        <dbReference type="ARBA" id="ARBA00022729"/>
    </source>
</evidence>
<evidence type="ECO:0000256" key="5">
    <source>
        <dbReference type="ARBA" id="ARBA00023295"/>
    </source>
</evidence>
<evidence type="ECO:0000313" key="8">
    <source>
        <dbReference type="Proteomes" id="UP000316639"/>
    </source>
</evidence>
<dbReference type="InterPro" id="IPR000421">
    <property type="entry name" value="FA58C"/>
</dbReference>
<dbReference type="Pfam" id="PF01120">
    <property type="entry name" value="Alpha_L_fucos"/>
    <property type="match status" value="1"/>
</dbReference>
<comment type="similarity">
    <text evidence="1">Belongs to the glycosyl hydrolase 29 family.</text>
</comment>
<dbReference type="InterPro" id="IPR057739">
    <property type="entry name" value="Glyco_hydro_29_N"/>
</dbReference>
<dbReference type="GO" id="GO:0004560">
    <property type="term" value="F:alpha-L-fucosidase activity"/>
    <property type="evidence" value="ECO:0007669"/>
    <property type="project" value="InterPro"/>
</dbReference>
<evidence type="ECO:0000313" key="7">
    <source>
        <dbReference type="EMBL" id="TWP43647.1"/>
    </source>
</evidence>
<gene>
    <name evidence="7" type="ORF">FKR81_42225</name>
</gene>
<dbReference type="SUPFAM" id="SSF51445">
    <property type="entry name" value="(Trans)glycosidases"/>
    <property type="match status" value="1"/>
</dbReference>
<keyword evidence="4" id="KW-0378">Hydrolase</keyword>